<dbReference type="AlphaFoldDB" id="A0A1E5GAZ1"/>
<dbReference type="InterPro" id="IPR006879">
    <property type="entry name" value="YdjC-like"/>
</dbReference>
<reference evidence="7" key="1">
    <citation type="submission" date="2016-09" db="EMBL/GenBank/DDBJ databases">
        <authorList>
            <person name="Gulvik C.A."/>
        </authorList>
    </citation>
    <scope>NUCLEOTIDE SEQUENCE [LARGE SCALE GENOMIC DNA]</scope>
    <source>
        <strain evidence="7">LMG 8895</strain>
    </source>
</reference>
<protein>
    <recommendedName>
        <fullName evidence="8">Carbohydrate deacetylase</fullName>
    </recommendedName>
</protein>
<dbReference type="Pfam" id="PF04794">
    <property type="entry name" value="YdjC"/>
    <property type="match status" value="1"/>
</dbReference>
<dbReference type="InterPro" id="IPR011330">
    <property type="entry name" value="Glyco_hydro/deAcase_b/a-brl"/>
</dbReference>
<dbReference type="EMBL" id="MIJY01000044">
    <property type="protein sequence ID" value="OEG09775.1"/>
    <property type="molecule type" value="Genomic_DNA"/>
</dbReference>
<dbReference type="PANTHER" id="PTHR31609:SF1">
    <property type="entry name" value="CARBOHYDRATE DEACETYLASE"/>
    <property type="match status" value="1"/>
</dbReference>
<dbReference type="GO" id="GO:0046872">
    <property type="term" value="F:metal ion binding"/>
    <property type="evidence" value="ECO:0007669"/>
    <property type="project" value="UniProtKB-KW"/>
</dbReference>
<dbReference type="RefSeq" id="WP_069664528.1">
    <property type="nucleotide sequence ID" value="NZ_JBHUJJ010000001.1"/>
</dbReference>
<dbReference type="GO" id="GO:0019213">
    <property type="term" value="F:deacetylase activity"/>
    <property type="evidence" value="ECO:0007669"/>
    <property type="project" value="TreeGrafter"/>
</dbReference>
<evidence type="ECO:0000313" key="6">
    <source>
        <dbReference type="EMBL" id="OEG09775.1"/>
    </source>
</evidence>
<keyword evidence="4" id="KW-0460">Magnesium</keyword>
<accession>A0A1E5GAZ1</accession>
<evidence type="ECO:0000256" key="3">
    <source>
        <dbReference type="ARBA" id="ARBA00022801"/>
    </source>
</evidence>
<proteinExistence type="predicted"/>
<evidence type="ECO:0000256" key="4">
    <source>
        <dbReference type="ARBA" id="ARBA00022842"/>
    </source>
</evidence>
<dbReference type="Proteomes" id="UP000095094">
    <property type="component" value="Unassembled WGS sequence"/>
</dbReference>
<evidence type="ECO:0000256" key="5">
    <source>
        <dbReference type="ARBA" id="ARBA00023277"/>
    </source>
</evidence>
<dbReference type="GO" id="GO:0016787">
    <property type="term" value="F:hydrolase activity"/>
    <property type="evidence" value="ECO:0007669"/>
    <property type="project" value="UniProtKB-KW"/>
</dbReference>
<evidence type="ECO:0000256" key="2">
    <source>
        <dbReference type="ARBA" id="ARBA00022723"/>
    </source>
</evidence>
<dbReference type="SUPFAM" id="SSF88713">
    <property type="entry name" value="Glycoside hydrolase/deacetylase"/>
    <property type="match status" value="1"/>
</dbReference>
<keyword evidence="5" id="KW-0119">Carbohydrate metabolism</keyword>
<dbReference type="GO" id="GO:0005975">
    <property type="term" value="P:carbohydrate metabolic process"/>
    <property type="evidence" value="ECO:0007669"/>
    <property type="project" value="InterPro"/>
</dbReference>
<dbReference type="Gene3D" id="3.20.20.370">
    <property type="entry name" value="Glycoside hydrolase/deacetylase"/>
    <property type="match status" value="1"/>
</dbReference>
<comment type="cofactor">
    <cofactor evidence="1">
        <name>Mg(2+)</name>
        <dbReference type="ChEBI" id="CHEBI:18420"/>
    </cofactor>
</comment>
<keyword evidence="7" id="KW-1185">Reference proteome</keyword>
<evidence type="ECO:0008006" key="8">
    <source>
        <dbReference type="Google" id="ProtNLM"/>
    </source>
</evidence>
<keyword evidence="3" id="KW-0378">Hydrolase</keyword>
<dbReference type="OrthoDB" id="9774177at2"/>
<dbReference type="NCBIfam" id="NF002559">
    <property type="entry name" value="PRK02134.1"/>
    <property type="match status" value="1"/>
</dbReference>
<comment type="caution">
    <text evidence="6">The sequence shown here is derived from an EMBL/GenBank/DDBJ whole genome shotgun (WGS) entry which is preliminary data.</text>
</comment>
<name>A0A1E5GAZ1_9ENTE</name>
<evidence type="ECO:0000313" key="7">
    <source>
        <dbReference type="Proteomes" id="UP000095094"/>
    </source>
</evidence>
<gene>
    <name evidence="6" type="ORF">BCR25_09705</name>
</gene>
<sequence length="257" mass="29683">MTLIINADDFGLSKGQNYGIIDCFLNGVVTSTTLLSTGEAFNHACSLAKNNPKLDIGVHLSLDLGKPISDKQVIPSLLNNDYTFKRYDLEKNYIGVQPEEVYKEWRAQIEKVYAAGLTPSHIDSHHHIHMMLDVFPVYIQLAKEFQLAVRFHPRKWSAEQIQQFSPLLDDLVCADHFLNTFYATTIRPDFFADLQLKQESTYEMMCHPAYLDQWIMENSSYNIQRSIEAETLQHAQTLQYIQQQGIQLINFNQLKRH</sequence>
<keyword evidence="2" id="KW-0479">Metal-binding</keyword>
<evidence type="ECO:0000256" key="1">
    <source>
        <dbReference type="ARBA" id="ARBA00001946"/>
    </source>
</evidence>
<dbReference type="PANTHER" id="PTHR31609">
    <property type="entry name" value="YDJC DEACETYLASE FAMILY MEMBER"/>
    <property type="match status" value="1"/>
</dbReference>
<organism evidence="6 7">
    <name type="scientific">Enterococcus termitis</name>
    <dbReference type="NCBI Taxonomy" id="332950"/>
    <lineage>
        <taxon>Bacteria</taxon>
        <taxon>Bacillati</taxon>
        <taxon>Bacillota</taxon>
        <taxon>Bacilli</taxon>
        <taxon>Lactobacillales</taxon>
        <taxon>Enterococcaceae</taxon>
        <taxon>Enterococcus</taxon>
    </lineage>
</organism>